<dbReference type="InterPro" id="IPR011009">
    <property type="entry name" value="Kinase-like_dom_sf"/>
</dbReference>
<feature type="domain" description="Protein kinase" evidence="2">
    <location>
        <begin position="71"/>
        <end position="389"/>
    </location>
</feature>
<dbReference type="CDD" id="cd14013">
    <property type="entry name" value="STKc_SNT7_plant"/>
    <property type="match status" value="1"/>
</dbReference>
<sequence length="519" mass="58154">MNCGDVVHRSTLDPVLRMEQKGLNPQGLALLALAIAYLTATPGVLMGAIDYYILDKIQRLTNVKVYTKDDIKLGRKLAVGGFGTVYRGDLYSDDKGSPKEVIVKKAKEFGAAEVWMNERLMRAAPGCFADFITAFEEGDGKPDDPLWLIWQYEGDYTLYDLMQKKEWPYNLEPLLFGRELNLPKGPRRKAVSMQLVMQQLLTALAACHRTGIVHRDIKPQNVIISARDQKVKLIDLGAAADLRIGINYVPNEFLLDPRYAPPQQYIMSTQTPEAPPLPVAALLSPILWRLNNPDRFDMYSTGVMLMQMLFPALRSDNNLIAFNRKLESFDYDLDAWRAFQEKRGAKDFLESFAMVDLDDGAAWDLLRQLVVYVPKKRLSARAALRHRWFGGGLLGKLTIALARVGDVADQVVGNDSWLEGAMSKTGTRAVGGLSEAQLADELQGVFQTMPRGLRNASATVAWWRQRQVAFKRQLVDKARKGVGRNLGQLGQSAGKTIRESKKVVEKRIKLPGWLRSTTS</sequence>
<dbReference type="Proteomes" id="UP001489004">
    <property type="component" value="Unassembled WGS sequence"/>
</dbReference>
<organism evidence="3 4">
    <name type="scientific">[Myrmecia] bisecta</name>
    <dbReference type="NCBI Taxonomy" id="41462"/>
    <lineage>
        <taxon>Eukaryota</taxon>
        <taxon>Viridiplantae</taxon>
        <taxon>Chlorophyta</taxon>
        <taxon>core chlorophytes</taxon>
        <taxon>Trebouxiophyceae</taxon>
        <taxon>Trebouxiales</taxon>
        <taxon>Trebouxiaceae</taxon>
        <taxon>Myrmecia</taxon>
    </lineage>
</organism>
<reference evidence="3 4" key="1">
    <citation type="journal article" date="2024" name="Nat. Commun.">
        <title>Phylogenomics reveals the evolutionary origins of lichenization in chlorophyte algae.</title>
        <authorList>
            <person name="Puginier C."/>
            <person name="Libourel C."/>
            <person name="Otte J."/>
            <person name="Skaloud P."/>
            <person name="Haon M."/>
            <person name="Grisel S."/>
            <person name="Petersen M."/>
            <person name="Berrin J.G."/>
            <person name="Delaux P.M."/>
            <person name="Dal Grande F."/>
            <person name="Keller J."/>
        </authorList>
    </citation>
    <scope>NUCLEOTIDE SEQUENCE [LARGE SCALE GENOMIC DNA]</scope>
    <source>
        <strain evidence="3 4">SAG 2043</strain>
    </source>
</reference>
<dbReference type="EMBL" id="JALJOR010000005">
    <property type="protein sequence ID" value="KAK9816689.1"/>
    <property type="molecule type" value="Genomic_DNA"/>
</dbReference>
<dbReference type="PROSITE" id="PS00108">
    <property type="entry name" value="PROTEIN_KINASE_ST"/>
    <property type="match status" value="1"/>
</dbReference>
<evidence type="ECO:0000313" key="4">
    <source>
        <dbReference type="Proteomes" id="UP001489004"/>
    </source>
</evidence>
<proteinExistence type="predicted"/>
<keyword evidence="1" id="KW-1133">Transmembrane helix</keyword>
<evidence type="ECO:0000259" key="2">
    <source>
        <dbReference type="PROSITE" id="PS50011"/>
    </source>
</evidence>
<keyword evidence="1" id="KW-0472">Membrane</keyword>
<dbReference type="SMART" id="SM00220">
    <property type="entry name" value="S_TKc"/>
    <property type="match status" value="1"/>
</dbReference>
<dbReference type="GO" id="GO:0005524">
    <property type="term" value="F:ATP binding"/>
    <property type="evidence" value="ECO:0007669"/>
    <property type="project" value="InterPro"/>
</dbReference>
<keyword evidence="4" id="KW-1185">Reference proteome</keyword>
<comment type="caution">
    <text evidence="3">The sequence shown here is derived from an EMBL/GenBank/DDBJ whole genome shotgun (WGS) entry which is preliminary data.</text>
</comment>
<dbReference type="PANTHER" id="PTHR46699">
    <property type="entry name" value="SERINE/THREONINE-PROTEIN KINASE STN8, CHLOROPLASTIC-RELATED"/>
    <property type="match status" value="1"/>
</dbReference>
<keyword evidence="1" id="KW-0812">Transmembrane</keyword>
<protein>
    <recommendedName>
        <fullName evidence="2">Protein kinase domain-containing protein</fullName>
    </recommendedName>
</protein>
<evidence type="ECO:0000256" key="1">
    <source>
        <dbReference type="SAM" id="Phobius"/>
    </source>
</evidence>
<dbReference type="Pfam" id="PF00069">
    <property type="entry name" value="Pkinase"/>
    <property type="match status" value="1"/>
</dbReference>
<gene>
    <name evidence="3" type="ORF">WJX72_003731</name>
</gene>
<accession>A0AAW1Q8M7</accession>
<dbReference type="AlphaFoldDB" id="A0AAW1Q8M7"/>
<dbReference type="InterPro" id="IPR008271">
    <property type="entry name" value="Ser/Thr_kinase_AS"/>
</dbReference>
<dbReference type="Gene3D" id="3.30.200.20">
    <property type="entry name" value="Phosphorylase Kinase, domain 1"/>
    <property type="match status" value="1"/>
</dbReference>
<dbReference type="InterPro" id="IPR000719">
    <property type="entry name" value="Prot_kinase_dom"/>
</dbReference>
<dbReference type="GO" id="GO:0004672">
    <property type="term" value="F:protein kinase activity"/>
    <property type="evidence" value="ECO:0007669"/>
    <property type="project" value="InterPro"/>
</dbReference>
<dbReference type="PANTHER" id="PTHR46699:SF4">
    <property type="entry name" value="SERINE_THREONINE-PROTEIN KINASE STN7, CHLOROPLASTIC"/>
    <property type="match status" value="1"/>
</dbReference>
<evidence type="ECO:0000313" key="3">
    <source>
        <dbReference type="EMBL" id="KAK9816689.1"/>
    </source>
</evidence>
<dbReference type="PROSITE" id="PS50011">
    <property type="entry name" value="PROTEIN_KINASE_DOM"/>
    <property type="match status" value="1"/>
</dbReference>
<dbReference type="SUPFAM" id="SSF56112">
    <property type="entry name" value="Protein kinase-like (PK-like)"/>
    <property type="match status" value="1"/>
</dbReference>
<feature type="transmembrane region" description="Helical" evidence="1">
    <location>
        <begin position="28"/>
        <end position="54"/>
    </location>
</feature>
<dbReference type="Gene3D" id="1.10.510.10">
    <property type="entry name" value="Transferase(Phosphotransferase) domain 1"/>
    <property type="match status" value="1"/>
</dbReference>
<name>A0AAW1Q8M7_9CHLO</name>